<dbReference type="Pfam" id="PF02631">
    <property type="entry name" value="RecX_HTH2"/>
    <property type="match status" value="1"/>
</dbReference>
<feature type="domain" description="RecX second three-helical" evidence="6">
    <location>
        <begin position="57"/>
        <end position="97"/>
    </location>
</feature>
<organism evidence="9 10">
    <name type="scientific">Pseudomonas fluvialis</name>
    <dbReference type="NCBI Taxonomy" id="1793966"/>
    <lineage>
        <taxon>Bacteria</taxon>
        <taxon>Pseudomonadati</taxon>
        <taxon>Pseudomonadota</taxon>
        <taxon>Gammaproteobacteria</taxon>
        <taxon>Pseudomonadales</taxon>
        <taxon>Pseudomonadaceae</taxon>
        <taxon>Pseudomonas</taxon>
    </lineage>
</organism>
<name>A0A2I0CRF7_9PSED</name>
<dbReference type="EMBL" id="PIYS01000009">
    <property type="protein sequence ID" value="PKF71722.1"/>
    <property type="molecule type" value="Genomic_DNA"/>
</dbReference>
<comment type="caution">
    <text evidence="9">The sequence shown here is derived from an EMBL/GenBank/DDBJ whole genome shotgun (WGS) entry which is preliminary data.</text>
</comment>
<evidence type="ECO:0000313" key="9">
    <source>
        <dbReference type="EMBL" id="PKF71722.1"/>
    </source>
</evidence>
<evidence type="ECO:0000256" key="5">
    <source>
        <dbReference type="HAMAP-Rule" id="MF_01114"/>
    </source>
</evidence>
<comment type="subcellular location">
    <subcellularLocation>
        <location evidence="1 5">Cytoplasm</location>
    </subcellularLocation>
</comment>
<proteinExistence type="inferred from homology"/>
<evidence type="ECO:0000259" key="6">
    <source>
        <dbReference type="Pfam" id="PF02631"/>
    </source>
</evidence>
<dbReference type="PANTHER" id="PTHR33602:SF1">
    <property type="entry name" value="REGULATORY PROTEIN RECX FAMILY PROTEIN"/>
    <property type="match status" value="1"/>
</dbReference>
<evidence type="ECO:0000256" key="2">
    <source>
        <dbReference type="ARBA" id="ARBA00009695"/>
    </source>
</evidence>
<reference evidence="10" key="1">
    <citation type="submission" date="2017-12" db="EMBL/GenBank/DDBJ databases">
        <authorList>
            <person name="Yu X.-Y."/>
        </authorList>
    </citation>
    <scope>NUCLEOTIDE SEQUENCE [LARGE SCALE GENOMIC DNA]</scope>
    <source>
        <strain evidence="10">ZYSR67-Z</strain>
    </source>
</reference>
<dbReference type="InterPro" id="IPR003783">
    <property type="entry name" value="Regulatory_RecX"/>
</dbReference>
<evidence type="ECO:0000313" key="10">
    <source>
        <dbReference type="Proteomes" id="UP000242861"/>
    </source>
</evidence>
<dbReference type="GO" id="GO:0006282">
    <property type="term" value="P:regulation of DNA repair"/>
    <property type="evidence" value="ECO:0007669"/>
    <property type="project" value="UniProtKB-UniRule"/>
</dbReference>
<dbReference type="PANTHER" id="PTHR33602">
    <property type="entry name" value="REGULATORY PROTEIN RECX FAMILY PROTEIN"/>
    <property type="match status" value="1"/>
</dbReference>
<dbReference type="InterPro" id="IPR036388">
    <property type="entry name" value="WH-like_DNA-bd_sf"/>
</dbReference>
<feature type="domain" description="RecX third three-helical" evidence="7">
    <location>
        <begin position="103"/>
        <end position="145"/>
    </location>
</feature>
<dbReference type="InterPro" id="IPR053924">
    <property type="entry name" value="RecX_HTH_2nd"/>
</dbReference>
<comment type="function">
    <text evidence="5">Modulates RecA activity.</text>
</comment>
<dbReference type="RefSeq" id="WP_101193170.1">
    <property type="nucleotide sequence ID" value="NZ_PIYS01000009.1"/>
</dbReference>
<keyword evidence="4 5" id="KW-0963">Cytoplasm</keyword>
<gene>
    <name evidence="5" type="primary">recX</name>
    <name evidence="9" type="ORF">CW360_06720</name>
</gene>
<dbReference type="GO" id="GO:0005737">
    <property type="term" value="C:cytoplasm"/>
    <property type="evidence" value="ECO:0007669"/>
    <property type="project" value="UniProtKB-SubCell"/>
</dbReference>
<dbReference type="AlphaFoldDB" id="A0A2I0CRF7"/>
<evidence type="ECO:0000256" key="1">
    <source>
        <dbReference type="ARBA" id="ARBA00004496"/>
    </source>
</evidence>
<dbReference type="HAMAP" id="MF_01114">
    <property type="entry name" value="RecX"/>
    <property type="match status" value="1"/>
</dbReference>
<feature type="domain" description="RecX first three-helical" evidence="8">
    <location>
        <begin position="12"/>
        <end position="50"/>
    </location>
</feature>
<accession>A0A2I0CRF7</accession>
<evidence type="ECO:0000256" key="4">
    <source>
        <dbReference type="ARBA" id="ARBA00022490"/>
    </source>
</evidence>
<dbReference type="InterPro" id="IPR053925">
    <property type="entry name" value="RecX_HTH_3rd"/>
</dbReference>
<dbReference type="InterPro" id="IPR053926">
    <property type="entry name" value="RecX_HTH_1st"/>
</dbReference>
<dbReference type="NCBIfam" id="NF001054">
    <property type="entry name" value="PRK00117.2-1"/>
    <property type="match status" value="1"/>
</dbReference>
<sequence length="155" mass="17470">MSTPLDSPAAVRRAAMDLLAQREHGYVELSRKLLRRGAAPELIEQAVQRLAEEGLLNEGRYLESFIASRARAGHGALRIREELAQRGLPREAIAAALQAAEVDWQALLHGLWQKRFGQWPADARERAKQARFLAYRGYSAEQINRLWRGARGTDD</sequence>
<evidence type="ECO:0000259" key="8">
    <source>
        <dbReference type="Pfam" id="PF21982"/>
    </source>
</evidence>
<protein>
    <recommendedName>
        <fullName evidence="3 5">Regulatory protein RecX</fullName>
    </recommendedName>
</protein>
<dbReference type="Pfam" id="PF21981">
    <property type="entry name" value="RecX_HTH3"/>
    <property type="match status" value="1"/>
</dbReference>
<comment type="similarity">
    <text evidence="2 5">Belongs to the RecX family.</text>
</comment>
<dbReference type="Pfam" id="PF21982">
    <property type="entry name" value="RecX_HTH1"/>
    <property type="match status" value="1"/>
</dbReference>
<evidence type="ECO:0000259" key="7">
    <source>
        <dbReference type="Pfam" id="PF21981"/>
    </source>
</evidence>
<dbReference type="Proteomes" id="UP000242861">
    <property type="component" value="Unassembled WGS sequence"/>
</dbReference>
<evidence type="ECO:0000256" key="3">
    <source>
        <dbReference type="ARBA" id="ARBA00018111"/>
    </source>
</evidence>
<dbReference type="Gene3D" id="1.10.10.10">
    <property type="entry name" value="Winged helix-like DNA-binding domain superfamily/Winged helix DNA-binding domain"/>
    <property type="match status" value="3"/>
</dbReference>